<name>A0ABU2FZK9_9EURY</name>
<evidence type="ECO:0000313" key="2">
    <source>
        <dbReference type="EMBL" id="MDS0293962.1"/>
    </source>
</evidence>
<accession>A0ABU2FZK9</accession>
<dbReference type="Pfam" id="PF09997">
    <property type="entry name" value="DUF2238"/>
    <property type="match status" value="1"/>
</dbReference>
<dbReference type="InterPro" id="IPR014509">
    <property type="entry name" value="YjdF-like"/>
</dbReference>
<reference evidence="2 3" key="1">
    <citation type="submission" date="2022-06" db="EMBL/GenBank/DDBJ databases">
        <title>Halogeometricum sp. a new haloarchaeum isolate from saline soil.</title>
        <authorList>
            <person name="Strakova D."/>
            <person name="Galisteo C."/>
            <person name="Sanchez-Porro C."/>
            <person name="Ventosa A."/>
        </authorList>
    </citation>
    <scope>NUCLEOTIDE SEQUENCE [LARGE SCALE GENOMIC DNA]</scope>
    <source>
        <strain evidence="3">S3BR25-2</strain>
    </source>
</reference>
<feature type="transmembrane region" description="Helical" evidence="1">
    <location>
        <begin position="126"/>
        <end position="145"/>
    </location>
</feature>
<dbReference type="Proteomes" id="UP001254813">
    <property type="component" value="Unassembled WGS sequence"/>
</dbReference>
<organism evidence="2 3">
    <name type="scientific">Halogeometricum luteum</name>
    <dbReference type="NCBI Taxonomy" id="2950537"/>
    <lineage>
        <taxon>Archaea</taxon>
        <taxon>Methanobacteriati</taxon>
        <taxon>Methanobacteriota</taxon>
        <taxon>Stenosarchaea group</taxon>
        <taxon>Halobacteria</taxon>
        <taxon>Halobacteriales</taxon>
        <taxon>Haloferacaceae</taxon>
        <taxon>Halogeometricum</taxon>
    </lineage>
</organism>
<keyword evidence="1" id="KW-0472">Membrane</keyword>
<feature type="transmembrane region" description="Helical" evidence="1">
    <location>
        <begin position="65"/>
        <end position="84"/>
    </location>
</feature>
<evidence type="ECO:0008006" key="4">
    <source>
        <dbReference type="Google" id="ProtNLM"/>
    </source>
</evidence>
<evidence type="ECO:0000313" key="3">
    <source>
        <dbReference type="Proteomes" id="UP001254813"/>
    </source>
</evidence>
<comment type="caution">
    <text evidence="2">The sequence shown here is derived from an EMBL/GenBank/DDBJ whole genome shotgun (WGS) entry which is preliminary data.</text>
</comment>
<dbReference type="EMBL" id="JAMQOQ010000002">
    <property type="protein sequence ID" value="MDS0293962.1"/>
    <property type="molecule type" value="Genomic_DNA"/>
</dbReference>
<sequence length="212" mass="23002">MRWRLPPNVGSLAAGGMRLAIAGVLGVGVATLNASIVINAAGALAITYLPAFLSRDWGIRLSPSLTLWVTAAVLLHALGMLGLYDDLWWYDHLTHTLSAMLVAAIGYAATRAVDEYSDAVYLPPRFLFVFILTFTLAAGVLWEVLEFFTRLAADFFGIEAVLVQYGLSDTIVDLVFDTVGAVIVALFGTETLSGVVDALHQRLEDTRTDRLR</sequence>
<protein>
    <recommendedName>
        <fullName evidence="4">Energy-coupling factor transport system substrate-specific component</fullName>
    </recommendedName>
</protein>
<evidence type="ECO:0000256" key="1">
    <source>
        <dbReference type="SAM" id="Phobius"/>
    </source>
</evidence>
<dbReference type="RefSeq" id="WP_310927815.1">
    <property type="nucleotide sequence ID" value="NZ_JAMQOQ010000002.1"/>
</dbReference>
<proteinExistence type="predicted"/>
<keyword evidence="3" id="KW-1185">Reference proteome</keyword>
<feature type="transmembrane region" description="Helical" evidence="1">
    <location>
        <begin position="12"/>
        <end position="30"/>
    </location>
</feature>
<gene>
    <name evidence="2" type="ORF">NDI79_07240</name>
</gene>
<feature type="transmembrane region" description="Helical" evidence="1">
    <location>
        <begin position="96"/>
        <end position="114"/>
    </location>
</feature>
<keyword evidence="1" id="KW-1133">Transmembrane helix</keyword>
<keyword evidence="1" id="KW-0812">Transmembrane</keyword>